<keyword evidence="2" id="KW-0472">Membrane</keyword>
<feature type="transmembrane region" description="Helical" evidence="2">
    <location>
        <begin position="21"/>
        <end position="44"/>
    </location>
</feature>
<organism evidence="4">
    <name type="scientific">Chondrosia reniformis</name>
    <name type="common">Kidney sponge</name>
    <dbReference type="NCBI Taxonomy" id="68574"/>
    <lineage>
        <taxon>Eukaryota</taxon>
        <taxon>Metazoa</taxon>
        <taxon>Porifera</taxon>
        <taxon>Demospongiae</taxon>
        <taxon>Verongimorpha</taxon>
        <taxon>Chondrillida</taxon>
        <taxon>Chondrillidae</taxon>
        <taxon>Chondrosia</taxon>
    </lineage>
</organism>
<name>A0A0U3JQ18_CHORE</name>
<keyword evidence="2" id="KW-0812">Transmembrane</keyword>
<keyword evidence="2" id="KW-1133">Transmembrane helix</keyword>
<dbReference type="GO" id="GO:0006955">
    <property type="term" value="P:immune response"/>
    <property type="evidence" value="ECO:0007669"/>
    <property type="project" value="InterPro"/>
</dbReference>
<dbReference type="InterPro" id="IPR008983">
    <property type="entry name" value="Tumour_necrosis_fac-like_dom"/>
</dbReference>
<dbReference type="SUPFAM" id="SSF49842">
    <property type="entry name" value="TNF-like"/>
    <property type="match status" value="1"/>
</dbReference>
<proteinExistence type="evidence at transcript level"/>
<dbReference type="EMBL" id="KR072662">
    <property type="protein sequence ID" value="ALU64016.1"/>
    <property type="molecule type" value="mRNA"/>
</dbReference>
<evidence type="ECO:0000256" key="1">
    <source>
        <dbReference type="ARBA" id="ARBA00008670"/>
    </source>
</evidence>
<evidence type="ECO:0000256" key="2">
    <source>
        <dbReference type="SAM" id="Phobius"/>
    </source>
</evidence>
<accession>A0A0U3JQ18</accession>
<feature type="domain" description="THD" evidence="3">
    <location>
        <begin position="139"/>
        <end position="251"/>
    </location>
</feature>
<dbReference type="AlphaFoldDB" id="A0A0U3JQ18"/>
<sequence>MEKSPEASWELEKSHGRGKGSAINVLIVAIVLVLCGAVLSLIVWNFKLNLQIHDVESEIIQLKFEDENQTSDDKRNYRMRRSHLIEEDQTPSAHVVTCINGFQSLGNIAADGVLTNFWLASNSKSDVNCKQTHKNIIHCQGNMTLEDGSYLKVPRTGIYHVYAQLGLVTHHSPTPGFNIARICNGSRTDVLETFETAFTSRRNHLSYPFLAGTFWMERGCGFAITINTFKFGRQLQFSHEVSQTFLGAFLVH</sequence>
<protein>
    <submittedName>
        <fullName evidence="4">TNF-like protein</fullName>
    </submittedName>
</protein>
<evidence type="ECO:0000259" key="3">
    <source>
        <dbReference type="Pfam" id="PF00229"/>
    </source>
</evidence>
<evidence type="ECO:0000313" key="4">
    <source>
        <dbReference type="EMBL" id="ALU64016.1"/>
    </source>
</evidence>
<dbReference type="Gene3D" id="2.60.120.40">
    <property type="match status" value="1"/>
</dbReference>
<comment type="similarity">
    <text evidence="1">Belongs to the tumor necrosis factor family.</text>
</comment>
<dbReference type="GO" id="GO:0016020">
    <property type="term" value="C:membrane"/>
    <property type="evidence" value="ECO:0007669"/>
    <property type="project" value="InterPro"/>
</dbReference>
<dbReference type="InterPro" id="IPR006052">
    <property type="entry name" value="TNF_dom"/>
</dbReference>
<dbReference type="GO" id="GO:0005164">
    <property type="term" value="F:tumor necrosis factor receptor binding"/>
    <property type="evidence" value="ECO:0007669"/>
    <property type="project" value="InterPro"/>
</dbReference>
<dbReference type="Pfam" id="PF00229">
    <property type="entry name" value="TNF"/>
    <property type="match status" value="1"/>
</dbReference>
<reference evidence="4" key="1">
    <citation type="journal article" date="2015" name="Dev. Comp. Immunol.">
        <title>Molecular characterization and expression analysis of the first Porifera tumor necrosis factor superfamily member and of its putative receptor in the marine sponge Chondrosia reniformis.</title>
        <authorList>
            <person name="Pozzolini M."/>
            <person name="Scarfi S."/>
            <person name="Ghignone S."/>
            <person name="Mussino F."/>
            <person name="Vezzulli L."/>
            <person name="Cerrano C."/>
            <person name="Giovine M."/>
        </authorList>
    </citation>
    <scope>NUCLEOTIDE SEQUENCE</scope>
</reference>